<organism evidence="1 2">
    <name type="scientific">Streptomyces flaveus</name>
    <dbReference type="NCBI Taxonomy" id="66370"/>
    <lineage>
        <taxon>Bacteria</taxon>
        <taxon>Bacillati</taxon>
        <taxon>Actinomycetota</taxon>
        <taxon>Actinomycetes</taxon>
        <taxon>Kitasatosporales</taxon>
        <taxon>Streptomycetaceae</taxon>
        <taxon>Streptomyces</taxon>
        <taxon>Streptomyces aurantiacus group</taxon>
    </lineage>
</organism>
<reference evidence="1" key="1">
    <citation type="journal article" date="2014" name="Int. J. Syst. Evol. Microbiol.">
        <title>Complete genome sequence of Corynebacterium casei LMG S-19264T (=DSM 44701T), isolated from a smear-ripened cheese.</title>
        <authorList>
            <consortium name="US DOE Joint Genome Institute (JGI-PGF)"/>
            <person name="Walter F."/>
            <person name="Albersmeier A."/>
            <person name="Kalinowski J."/>
            <person name="Ruckert C."/>
        </authorList>
    </citation>
    <scope>NUCLEOTIDE SEQUENCE</scope>
    <source>
        <strain evidence="1">JCM 3035</strain>
    </source>
</reference>
<gene>
    <name evidence="1" type="ORF">GCM10010094_51410</name>
</gene>
<keyword evidence="2" id="KW-1185">Reference proteome</keyword>
<accession>A0A917R183</accession>
<reference evidence="1" key="2">
    <citation type="submission" date="2020-09" db="EMBL/GenBank/DDBJ databases">
        <authorList>
            <person name="Sun Q."/>
            <person name="Ohkuma M."/>
        </authorList>
    </citation>
    <scope>NUCLEOTIDE SEQUENCE</scope>
    <source>
        <strain evidence="1">JCM 3035</strain>
    </source>
</reference>
<evidence type="ECO:0000313" key="2">
    <source>
        <dbReference type="Proteomes" id="UP000637788"/>
    </source>
</evidence>
<dbReference type="RefSeq" id="WP_189324189.1">
    <property type="nucleotide sequence ID" value="NZ_BMPQ01000013.1"/>
</dbReference>
<comment type="caution">
    <text evidence="1">The sequence shown here is derived from an EMBL/GenBank/DDBJ whole genome shotgun (WGS) entry which is preliminary data.</text>
</comment>
<name>A0A917R183_9ACTN</name>
<dbReference type="Proteomes" id="UP000637788">
    <property type="component" value="Unassembled WGS sequence"/>
</dbReference>
<dbReference type="AlphaFoldDB" id="A0A917R183"/>
<evidence type="ECO:0000313" key="1">
    <source>
        <dbReference type="EMBL" id="GGK83961.1"/>
    </source>
</evidence>
<protein>
    <submittedName>
        <fullName evidence="1">Uncharacterized protein</fullName>
    </submittedName>
</protein>
<sequence length="160" mass="18040">MTDPQHDREPTEHQRYAHYLQALDAASEAEEAELVAAVLRDQDEAMAQGAVVHHLDRRAAQLLTDAEFTVWAHIMAAVIGDRDYLARRLREWTLLRTIALDEPWAAEALTAASDWFQRTAATAQIITSSDALSLLAEQGRTRRVRNAASRRMEQLDQPPN</sequence>
<proteinExistence type="predicted"/>
<dbReference type="EMBL" id="BMPQ01000013">
    <property type="protein sequence ID" value="GGK83961.1"/>
    <property type="molecule type" value="Genomic_DNA"/>
</dbReference>